<feature type="compositionally biased region" description="Basic and acidic residues" evidence="1">
    <location>
        <begin position="494"/>
        <end position="509"/>
    </location>
</feature>
<evidence type="ECO:0000259" key="2">
    <source>
        <dbReference type="Pfam" id="PF00069"/>
    </source>
</evidence>
<dbReference type="STRING" id="2512241.A0A553HK81"/>
<comment type="caution">
    <text evidence="3">The sequence shown here is derived from an EMBL/GenBank/DDBJ whole genome shotgun (WGS) entry which is preliminary data.</text>
</comment>
<dbReference type="AlphaFoldDB" id="A0A553HK81"/>
<feature type="region of interest" description="Disordered" evidence="1">
    <location>
        <begin position="427"/>
        <end position="531"/>
    </location>
</feature>
<evidence type="ECO:0000256" key="1">
    <source>
        <dbReference type="SAM" id="MobiDB-lite"/>
    </source>
</evidence>
<dbReference type="GO" id="GO:0004672">
    <property type="term" value="F:protein kinase activity"/>
    <property type="evidence" value="ECO:0007669"/>
    <property type="project" value="InterPro"/>
</dbReference>
<dbReference type="Gene3D" id="1.10.510.10">
    <property type="entry name" value="Transferase(Phosphotransferase) domain 1"/>
    <property type="match status" value="1"/>
</dbReference>
<dbReference type="InterPro" id="IPR000719">
    <property type="entry name" value="Prot_kinase_dom"/>
</dbReference>
<dbReference type="GO" id="GO:0005524">
    <property type="term" value="F:ATP binding"/>
    <property type="evidence" value="ECO:0007669"/>
    <property type="project" value="InterPro"/>
</dbReference>
<gene>
    <name evidence="3" type="ORF">FHL15_010732</name>
</gene>
<feature type="domain" description="Protein kinase" evidence="2">
    <location>
        <begin position="179"/>
        <end position="298"/>
    </location>
</feature>
<feature type="compositionally biased region" description="Polar residues" evidence="1">
    <location>
        <begin position="440"/>
        <end position="449"/>
    </location>
</feature>
<proteinExistence type="predicted"/>
<accession>A0A553HK81</accession>
<feature type="compositionally biased region" description="Polar residues" evidence="1">
    <location>
        <begin position="510"/>
        <end position="520"/>
    </location>
</feature>
<dbReference type="InterPro" id="IPR011009">
    <property type="entry name" value="Kinase-like_dom_sf"/>
</dbReference>
<sequence>MRMTNTKPWWKEFNRRVTCIERTYTTTATIISPGQPKKAMVCCFLDWDTRQDYYVVLPHTVGFGMGDYELECLVRDAFKVFWNLLSPCVRIIALDENQRLQAASSNPAELIGFPEEGVNTLVSYFAWPRFEDVKEICHLETVDRSHLIEIDRLAPRVDVMEDNRNGQQIVAKWFLGDARHAWREMLALQSMPLHPHIVPIHNIILDGERIVGWSSKRVDGTDLEIDKSQFKMKWLMQLTRTLDYIHLELGILHGDLQLKNILVEKATDKILLIDFENAAMMDETQLQWEFNQLTWSVYEIITHDLALVEEKLYDITPDDENPDAFYACDPSVINGMLEWPVRTNLDCKSEEIRQYLQNWIQRRKALCMTTPKTPVRISHAGLPRPSPAVMQNREARKARFEEIQKRQREQQGEKELLPVGEVRWERPDYATAYPGRANKTDTPSTSGQSVPRKRSVSPDPSGIFQQEEGKLLADVEEGEPRCKRAKVSDTTIAQKEDVPCQKRHAESETVKSPISPNGSTILDVAKASDGK</sequence>
<evidence type="ECO:0000313" key="4">
    <source>
        <dbReference type="Proteomes" id="UP000319160"/>
    </source>
</evidence>
<keyword evidence="4" id="KW-1185">Reference proteome</keyword>
<feature type="compositionally biased region" description="Basic and acidic residues" evidence="1">
    <location>
        <begin position="467"/>
        <end position="482"/>
    </location>
</feature>
<dbReference type="EMBL" id="VFLP01000090">
    <property type="protein sequence ID" value="TRX88356.1"/>
    <property type="molecule type" value="Genomic_DNA"/>
</dbReference>
<dbReference type="SUPFAM" id="SSF56112">
    <property type="entry name" value="Protein kinase-like (PK-like)"/>
    <property type="match status" value="1"/>
</dbReference>
<organism evidence="3 4">
    <name type="scientific">Xylaria flabelliformis</name>
    <dbReference type="NCBI Taxonomy" id="2512241"/>
    <lineage>
        <taxon>Eukaryota</taxon>
        <taxon>Fungi</taxon>
        <taxon>Dikarya</taxon>
        <taxon>Ascomycota</taxon>
        <taxon>Pezizomycotina</taxon>
        <taxon>Sordariomycetes</taxon>
        <taxon>Xylariomycetidae</taxon>
        <taxon>Xylariales</taxon>
        <taxon>Xylariaceae</taxon>
        <taxon>Xylaria</taxon>
    </lineage>
</organism>
<protein>
    <recommendedName>
        <fullName evidence="2">Protein kinase domain-containing protein</fullName>
    </recommendedName>
</protein>
<dbReference type="Pfam" id="PF00069">
    <property type="entry name" value="Pkinase"/>
    <property type="match status" value="1"/>
</dbReference>
<reference evidence="4" key="1">
    <citation type="submission" date="2019-06" db="EMBL/GenBank/DDBJ databases">
        <title>Draft genome sequence of the griseofulvin-producing fungus Xylaria cubensis strain G536.</title>
        <authorList>
            <person name="Mead M.E."/>
            <person name="Raja H.A."/>
            <person name="Steenwyk J.L."/>
            <person name="Knowles S.L."/>
            <person name="Oberlies N.H."/>
            <person name="Rokas A."/>
        </authorList>
    </citation>
    <scope>NUCLEOTIDE SEQUENCE [LARGE SCALE GENOMIC DNA]</scope>
    <source>
        <strain evidence="4">G536</strain>
    </source>
</reference>
<evidence type="ECO:0000313" key="3">
    <source>
        <dbReference type="EMBL" id="TRX88356.1"/>
    </source>
</evidence>
<dbReference type="Proteomes" id="UP000319160">
    <property type="component" value="Unassembled WGS sequence"/>
</dbReference>
<dbReference type="OrthoDB" id="4062651at2759"/>
<name>A0A553HK81_9PEZI</name>